<keyword evidence="2" id="KW-1185">Reference proteome</keyword>
<dbReference type="EMBL" id="JAEKPD010000021">
    <property type="protein sequence ID" value="MBJ3764306.1"/>
    <property type="molecule type" value="Genomic_DNA"/>
</dbReference>
<dbReference type="AlphaFoldDB" id="A0A934IJX1"/>
<evidence type="ECO:0000313" key="2">
    <source>
        <dbReference type="Proteomes" id="UP000642488"/>
    </source>
</evidence>
<comment type="caution">
    <text evidence="1">The sequence shown here is derived from an EMBL/GenBank/DDBJ whole genome shotgun (WGS) entry which is preliminary data.</text>
</comment>
<name>A0A934IJX1_9RHOB</name>
<gene>
    <name evidence="1" type="ORF">ILP92_16280</name>
</gene>
<accession>A0A934IJX1</accession>
<organism evidence="1 2">
    <name type="scientific">Palleronia pontilimi</name>
    <dbReference type="NCBI Taxonomy" id="1964209"/>
    <lineage>
        <taxon>Bacteria</taxon>
        <taxon>Pseudomonadati</taxon>
        <taxon>Pseudomonadota</taxon>
        <taxon>Alphaproteobacteria</taxon>
        <taxon>Rhodobacterales</taxon>
        <taxon>Roseobacteraceae</taxon>
        <taxon>Palleronia</taxon>
    </lineage>
</organism>
<proteinExistence type="predicted"/>
<dbReference type="RefSeq" id="WP_198917482.1">
    <property type="nucleotide sequence ID" value="NZ_JAEKPD010000021.1"/>
</dbReference>
<protein>
    <submittedName>
        <fullName evidence="1">Uncharacterized protein</fullName>
    </submittedName>
</protein>
<reference evidence="1" key="1">
    <citation type="submission" date="2020-12" db="EMBL/GenBank/DDBJ databases">
        <title>Bacterial taxonomy.</title>
        <authorList>
            <person name="Pan X."/>
        </authorList>
    </citation>
    <scope>NUCLEOTIDE SEQUENCE</scope>
    <source>
        <strain evidence="1">KCTC 52957</strain>
    </source>
</reference>
<sequence>MILSLAKLYSLLRTAIGVCVFVTLPAVLSAAEDAEELEREFPRSAFEVSIADLSAVEERPFMFAGRIMDEERPRWREFESALSKRPTALSCLIYADDAGPVSLLSFDWSNFTLIHEEEVCVFRVFSRFDDIKMAAAWMAWSGFSSIRTISDPDGKTPFAANGLAEPEYLYSQTGYPSGFLQRKVANLVVNAYRIGVKYNREMAIVSASFSKISK</sequence>
<evidence type="ECO:0000313" key="1">
    <source>
        <dbReference type="EMBL" id="MBJ3764306.1"/>
    </source>
</evidence>
<dbReference type="Proteomes" id="UP000642488">
    <property type="component" value="Unassembled WGS sequence"/>
</dbReference>